<evidence type="ECO:0000259" key="5">
    <source>
        <dbReference type="Pfam" id="PF13193"/>
    </source>
</evidence>
<accession>A0ABU2N3K4</accession>
<organism evidence="6 7">
    <name type="scientific">Pseudonocardia charpentierae</name>
    <dbReference type="NCBI Taxonomy" id="3075545"/>
    <lineage>
        <taxon>Bacteria</taxon>
        <taxon>Bacillati</taxon>
        <taxon>Actinomycetota</taxon>
        <taxon>Actinomycetes</taxon>
        <taxon>Pseudonocardiales</taxon>
        <taxon>Pseudonocardiaceae</taxon>
        <taxon>Pseudonocardia</taxon>
    </lineage>
</organism>
<dbReference type="Pfam" id="PF00501">
    <property type="entry name" value="AMP-binding"/>
    <property type="match status" value="1"/>
</dbReference>
<evidence type="ECO:0000256" key="2">
    <source>
        <dbReference type="ARBA" id="ARBA00022598"/>
    </source>
</evidence>
<dbReference type="Gene3D" id="3.40.50.12780">
    <property type="entry name" value="N-terminal domain of ligase-like"/>
    <property type="match status" value="1"/>
</dbReference>
<feature type="compositionally biased region" description="Low complexity" evidence="3">
    <location>
        <begin position="349"/>
        <end position="359"/>
    </location>
</feature>
<protein>
    <submittedName>
        <fullName evidence="6">AMP-binding protein</fullName>
    </submittedName>
</protein>
<proteinExistence type="inferred from homology"/>
<feature type="domain" description="AMP-binding enzyme C-terminal" evidence="5">
    <location>
        <begin position="531"/>
        <end position="605"/>
    </location>
</feature>
<comment type="similarity">
    <text evidence="1">Belongs to the ATP-dependent AMP-binding enzyme family.</text>
</comment>
<evidence type="ECO:0000313" key="7">
    <source>
        <dbReference type="Proteomes" id="UP001183202"/>
    </source>
</evidence>
<dbReference type="EMBL" id="JAVREJ010000002">
    <property type="protein sequence ID" value="MDT0348498.1"/>
    <property type="molecule type" value="Genomic_DNA"/>
</dbReference>
<dbReference type="InterPro" id="IPR000873">
    <property type="entry name" value="AMP-dep_synth/lig_dom"/>
</dbReference>
<dbReference type="Gene3D" id="2.30.38.10">
    <property type="entry name" value="Luciferase, Domain 3"/>
    <property type="match status" value="1"/>
</dbReference>
<reference evidence="7" key="1">
    <citation type="submission" date="2023-07" db="EMBL/GenBank/DDBJ databases">
        <title>30 novel species of actinomycetes from the DSMZ collection.</title>
        <authorList>
            <person name="Nouioui I."/>
        </authorList>
    </citation>
    <scope>NUCLEOTIDE SEQUENCE [LARGE SCALE GENOMIC DNA]</scope>
    <source>
        <strain evidence="7">DSM 45834</strain>
    </source>
</reference>
<keyword evidence="2" id="KW-0436">Ligase</keyword>
<evidence type="ECO:0000256" key="3">
    <source>
        <dbReference type="SAM" id="MobiDB-lite"/>
    </source>
</evidence>
<gene>
    <name evidence="6" type="ORF">RM445_03055</name>
</gene>
<dbReference type="Pfam" id="PF13193">
    <property type="entry name" value="AMP-binding_C"/>
    <property type="match status" value="1"/>
</dbReference>
<evidence type="ECO:0000313" key="6">
    <source>
        <dbReference type="EMBL" id="MDT0348498.1"/>
    </source>
</evidence>
<dbReference type="PANTHER" id="PTHR43201">
    <property type="entry name" value="ACYL-COA SYNTHETASE"/>
    <property type="match status" value="1"/>
</dbReference>
<dbReference type="InterPro" id="IPR025110">
    <property type="entry name" value="AMP-bd_C"/>
</dbReference>
<dbReference type="Proteomes" id="UP001183202">
    <property type="component" value="Unassembled WGS sequence"/>
</dbReference>
<evidence type="ECO:0000259" key="4">
    <source>
        <dbReference type="Pfam" id="PF00501"/>
    </source>
</evidence>
<dbReference type="InterPro" id="IPR045851">
    <property type="entry name" value="AMP-bd_C_sf"/>
</dbReference>
<sequence>MDSTPRPTHLADLVAAAAARHADHPALVDAATGATLSWAELDATVSAESRRLTDAGLTAGDRAVIRCASGPAVAVAVLGALRAGGVAVPVPPGDVAAVVAHCAPRLVVTDGPEPVPAAVTVVGPPDLDARAEPVTAVGGGEDIALLVYTSDARAVCLSHRAVLANRAQAAALRPAPVTPVDRVLLAQPLFHSYGLAAGLFQVCWAGATAVLPGPGRPDPEELADIVARHRVSGLAGVPSTYRALLELDPHELRTALAGLRLCTCGGVPLPRPWATAFQEATGHRIVEGYGLTEAGPVVTSTPIDGVASPGSVGHPLPGVELRLLDGDGRLLATPRAAAAPEAPEHEAEPAAAEPLGPEANGDEPAADPAEVDAAAPDDRPHSGSGAGATDVRATASRVATDVRAVAERGVAEFRAVAERSVAEVRAAAERSVAEVRAAADRVRVGDPVGDMIDDAQDVEGPADPTSDAGHIALRGPNLFSGYWPGRTGGPGPDGWFVTSDMGFLDGTGALHLVDRSPDLVVVSGFTVYPHEVERVLAELPSVADAAVVGVPDERTGHAVRAVVVRAPGAALDDDAVRAHCRTRLARFKVPAQVVFVEELPRTAAGRLARHLLAERATQT</sequence>
<dbReference type="RefSeq" id="WP_311554425.1">
    <property type="nucleotide sequence ID" value="NZ_JAVREJ010000002.1"/>
</dbReference>
<dbReference type="PANTHER" id="PTHR43201:SF5">
    <property type="entry name" value="MEDIUM-CHAIN ACYL-COA LIGASE ACSF2, MITOCHONDRIAL"/>
    <property type="match status" value="1"/>
</dbReference>
<name>A0ABU2N3K4_9PSEU</name>
<dbReference type="Gene3D" id="3.30.300.30">
    <property type="match status" value="1"/>
</dbReference>
<evidence type="ECO:0000256" key="1">
    <source>
        <dbReference type="ARBA" id="ARBA00006432"/>
    </source>
</evidence>
<comment type="caution">
    <text evidence="6">The sequence shown here is derived from an EMBL/GenBank/DDBJ whole genome shotgun (WGS) entry which is preliminary data.</text>
</comment>
<feature type="domain" description="AMP-dependent synthetase/ligase" evidence="4">
    <location>
        <begin position="16"/>
        <end position="331"/>
    </location>
</feature>
<dbReference type="InterPro" id="IPR042099">
    <property type="entry name" value="ANL_N_sf"/>
</dbReference>
<keyword evidence="7" id="KW-1185">Reference proteome</keyword>
<feature type="region of interest" description="Disordered" evidence="3">
    <location>
        <begin position="335"/>
        <end position="394"/>
    </location>
</feature>
<dbReference type="SUPFAM" id="SSF56801">
    <property type="entry name" value="Acetyl-CoA synthetase-like"/>
    <property type="match status" value="2"/>
</dbReference>